<accession>F0SXQ2</accession>
<keyword evidence="2" id="KW-1003">Cell membrane</keyword>
<reference evidence="7 8" key="1">
    <citation type="journal article" date="2011" name="Stand. Genomic Sci.">
        <title>Complete genome sequence of Syntrophobotulus glycolicus type strain (FlGlyR).</title>
        <authorList>
            <person name="Han C."/>
            <person name="Mwirichia R."/>
            <person name="Chertkov O."/>
            <person name="Held B."/>
            <person name="Lapidus A."/>
            <person name="Nolan M."/>
            <person name="Lucas S."/>
            <person name="Hammon N."/>
            <person name="Deshpande S."/>
            <person name="Cheng J.F."/>
            <person name="Tapia R."/>
            <person name="Goodwin L."/>
            <person name="Pitluck S."/>
            <person name="Huntemann M."/>
            <person name="Liolios K."/>
            <person name="Ivanova N."/>
            <person name="Pagani I."/>
            <person name="Mavromatis K."/>
            <person name="Ovchinikova G."/>
            <person name="Pati A."/>
            <person name="Chen A."/>
            <person name="Palaniappan K."/>
            <person name="Land M."/>
            <person name="Hauser L."/>
            <person name="Brambilla E.M."/>
            <person name="Rohde M."/>
            <person name="Spring S."/>
            <person name="Sikorski J."/>
            <person name="Goker M."/>
            <person name="Woyke T."/>
            <person name="Bristow J."/>
            <person name="Eisen J.A."/>
            <person name="Markowitz V."/>
            <person name="Hugenholtz P."/>
            <person name="Kyrpides N.C."/>
            <person name="Klenk H.P."/>
            <person name="Detter J.C."/>
        </authorList>
    </citation>
    <scope>NUCLEOTIDE SEQUENCE [LARGE SCALE GENOMIC DNA]</scope>
    <source>
        <strain evidence="8">DSM 8271 / FlGlyR</strain>
    </source>
</reference>
<dbReference type="RefSeq" id="WP_013624755.1">
    <property type="nucleotide sequence ID" value="NC_015172.1"/>
</dbReference>
<evidence type="ECO:0000256" key="5">
    <source>
        <dbReference type="ARBA" id="ARBA00023136"/>
    </source>
</evidence>
<dbReference type="PIRSF" id="PIRSF006324">
    <property type="entry name" value="LeuE"/>
    <property type="match status" value="1"/>
</dbReference>
<name>F0SXQ2_SYNGF</name>
<feature type="transmembrane region" description="Helical" evidence="6">
    <location>
        <begin position="117"/>
        <end position="137"/>
    </location>
</feature>
<evidence type="ECO:0000256" key="1">
    <source>
        <dbReference type="ARBA" id="ARBA00004651"/>
    </source>
</evidence>
<gene>
    <name evidence="7" type="ordered locus">Sgly_1587</name>
</gene>
<keyword evidence="4 6" id="KW-1133">Transmembrane helix</keyword>
<evidence type="ECO:0000313" key="8">
    <source>
        <dbReference type="Proteomes" id="UP000007488"/>
    </source>
</evidence>
<feature type="transmembrane region" description="Helical" evidence="6">
    <location>
        <begin position="184"/>
        <end position="205"/>
    </location>
</feature>
<protein>
    <submittedName>
        <fullName evidence="7">Lysine exporter protein (LYSE/YGGA)</fullName>
    </submittedName>
</protein>
<dbReference type="KEGG" id="sgy:Sgly_1587"/>
<evidence type="ECO:0000256" key="3">
    <source>
        <dbReference type="ARBA" id="ARBA00022692"/>
    </source>
</evidence>
<keyword evidence="5 6" id="KW-0472">Membrane</keyword>
<dbReference type="eggNOG" id="COG1280">
    <property type="taxonomic scope" value="Bacteria"/>
</dbReference>
<organism evidence="7 8">
    <name type="scientific">Syntrophobotulus glycolicus (strain DSM 8271 / FlGlyR)</name>
    <dbReference type="NCBI Taxonomy" id="645991"/>
    <lineage>
        <taxon>Bacteria</taxon>
        <taxon>Bacillati</taxon>
        <taxon>Bacillota</taxon>
        <taxon>Clostridia</taxon>
        <taxon>Eubacteriales</taxon>
        <taxon>Desulfitobacteriaceae</taxon>
        <taxon>Syntrophobotulus</taxon>
    </lineage>
</organism>
<evidence type="ECO:0000256" key="6">
    <source>
        <dbReference type="SAM" id="Phobius"/>
    </source>
</evidence>
<dbReference type="AlphaFoldDB" id="F0SXQ2"/>
<evidence type="ECO:0000256" key="2">
    <source>
        <dbReference type="ARBA" id="ARBA00022475"/>
    </source>
</evidence>
<proteinExistence type="predicted"/>
<dbReference type="Proteomes" id="UP000007488">
    <property type="component" value="Chromosome"/>
</dbReference>
<sequence length="208" mass="22388">MLSFSALVSFIGASILLTIAPGPDNLFVVAQSVSHGRKAGIATALGLCSGITVHTMAAALGISAILYQSDLAFRLMKYIGALYLIYLACQAIKERNVMAIEDKVEKQTGFSLYRRGIFMNVLNPKVALFFLAFLPQFVQPQNGNIPGQFVLLGLIFMLQAVIIMTGIAVCSGSFGRKFLNQPRVAGCINLLKASIFAVIGIRLALAER</sequence>
<dbReference type="STRING" id="645991.Sgly_1587"/>
<keyword evidence="8" id="KW-1185">Reference proteome</keyword>
<dbReference type="InterPro" id="IPR001123">
    <property type="entry name" value="LeuE-type"/>
</dbReference>
<dbReference type="PANTHER" id="PTHR30086:SF20">
    <property type="entry name" value="ARGININE EXPORTER PROTEIN ARGO-RELATED"/>
    <property type="match status" value="1"/>
</dbReference>
<dbReference type="Pfam" id="PF01810">
    <property type="entry name" value="LysE"/>
    <property type="match status" value="1"/>
</dbReference>
<dbReference type="OrthoDB" id="9784202at2"/>
<feature type="transmembrane region" description="Helical" evidence="6">
    <location>
        <begin position="41"/>
        <end position="65"/>
    </location>
</feature>
<reference evidence="8" key="2">
    <citation type="submission" date="2011-02" db="EMBL/GenBank/DDBJ databases">
        <title>The complete genome of Syntrophobotulus glycolicus DSM 8271.</title>
        <authorList>
            <person name="Lucas S."/>
            <person name="Copeland A."/>
            <person name="Lapidus A."/>
            <person name="Bruce D."/>
            <person name="Goodwin L."/>
            <person name="Pitluck S."/>
            <person name="Kyrpides N."/>
            <person name="Mavromatis K."/>
            <person name="Pagani I."/>
            <person name="Ivanova N."/>
            <person name="Mikhailova N."/>
            <person name="Chertkov O."/>
            <person name="Held B."/>
            <person name="Detter J.C."/>
            <person name="Tapia R."/>
            <person name="Han C."/>
            <person name="Land M."/>
            <person name="Hauser L."/>
            <person name="Markowitz V."/>
            <person name="Cheng J.-F."/>
            <person name="Hugenholtz P."/>
            <person name="Woyke T."/>
            <person name="Wu D."/>
            <person name="Spring S."/>
            <person name="Schroeder M."/>
            <person name="Brambilla E."/>
            <person name="Klenk H.-P."/>
            <person name="Eisen J.A."/>
        </authorList>
    </citation>
    <scope>NUCLEOTIDE SEQUENCE [LARGE SCALE GENOMIC DNA]</scope>
    <source>
        <strain evidence="8">DSM 8271 / FlGlyR</strain>
    </source>
</reference>
<feature type="transmembrane region" description="Helical" evidence="6">
    <location>
        <begin position="71"/>
        <end position="89"/>
    </location>
</feature>
<feature type="transmembrane region" description="Helical" evidence="6">
    <location>
        <begin position="6"/>
        <end position="29"/>
    </location>
</feature>
<keyword evidence="3 6" id="KW-0812">Transmembrane</keyword>
<evidence type="ECO:0000313" key="7">
    <source>
        <dbReference type="EMBL" id="ADY55885.1"/>
    </source>
</evidence>
<dbReference type="GO" id="GO:0005886">
    <property type="term" value="C:plasma membrane"/>
    <property type="evidence" value="ECO:0007669"/>
    <property type="project" value="UniProtKB-SubCell"/>
</dbReference>
<dbReference type="HOGENOM" id="CLU_079569_3_2_9"/>
<dbReference type="GO" id="GO:0015171">
    <property type="term" value="F:amino acid transmembrane transporter activity"/>
    <property type="evidence" value="ECO:0007669"/>
    <property type="project" value="TreeGrafter"/>
</dbReference>
<evidence type="ECO:0000256" key="4">
    <source>
        <dbReference type="ARBA" id="ARBA00022989"/>
    </source>
</evidence>
<dbReference type="PANTHER" id="PTHR30086">
    <property type="entry name" value="ARGININE EXPORTER PROTEIN ARGO"/>
    <property type="match status" value="1"/>
</dbReference>
<feature type="transmembrane region" description="Helical" evidence="6">
    <location>
        <begin position="149"/>
        <end position="172"/>
    </location>
</feature>
<dbReference type="EMBL" id="CP002547">
    <property type="protein sequence ID" value="ADY55885.1"/>
    <property type="molecule type" value="Genomic_DNA"/>
</dbReference>
<comment type="subcellular location">
    <subcellularLocation>
        <location evidence="1">Cell membrane</location>
        <topology evidence="1">Multi-pass membrane protein</topology>
    </subcellularLocation>
</comment>